<dbReference type="KEGG" id="tva:5464407"/>
<evidence type="ECO:0000313" key="2">
    <source>
        <dbReference type="EMBL" id="EAY18891.1"/>
    </source>
</evidence>
<dbReference type="RefSeq" id="XP_001579877.1">
    <property type="nucleotide sequence ID" value="XM_001579827.1"/>
</dbReference>
<keyword evidence="3" id="KW-1185">Reference proteome</keyword>
<keyword evidence="1" id="KW-0175">Coiled coil</keyword>
<dbReference type="InParanoid" id="A2DLA0"/>
<feature type="coiled-coil region" evidence="1">
    <location>
        <begin position="527"/>
        <end position="554"/>
    </location>
</feature>
<evidence type="ECO:0000313" key="3">
    <source>
        <dbReference type="Proteomes" id="UP000001542"/>
    </source>
</evidence>
<name>A2DLA0_TRIV3</name>
<evidence type="ECO:0000256" key="1">
    <source>
        <dbReference type="SAM" id="Coils"/>
    </source>
</evidence>
<protein>
    <submittedName>
        <fullName evidence="2">Uncharacterized protein</fullName>
    </submittedName>
</protein>
<gene>
    <name evidence="2" type="ORF">TVAG_295440</name>
</gene>
<reference evidence="2" key="2">
    <citation type="journal article" date="2007" name="Science">
        <title>Draft genome sequence of the sexually transmitted pathogen Trichomonas vaginalis.</title>
        <authorList>
            <person name="Carlton J.M."/>
            <person name="Hirt R.P."/>
            <person name="Silva J.C."/>
            <person name="Delcher A.L."/>
            <person name="Schatz M."/>
            <person name="Zhao Q."/>
            <person name="Wortman J.R."/>
            <person name="Bidwell S.L."/>
            <person name="Alsmark U.C.M."/>
            <person name="Besteiro S."/>
            <person name="Sicheritz-Ponten T."/>
            <person name="Noel C.J."/>
            <person name="Dacks J.B."/>
            <person name="Foster P.G."/>
            <person name="Simillion C."/>
            <person name="Van de Peer Y."/>
            <person name="Miranda-Saavedra D."/>
            <person name="Barton G.J."/>
            <person name="Westrop G.D."/>
            <person name="Mueller S."/>
            <person name="Dessi D."/>
            <person name="Fiori P.L."/>
            <person name="Ren Q."/>
            <person name="Paulsen I."/>
            <person name="Zhang H."/>
            <person name="Bastida-Corcuera F.D."/>
            <person name="Simoes-Barbosa A."/>
            <person name="Brown M.T."/>
            <person name="Hayes R.D."/>
            <person name="Mukherjee M."/>
            <person name="Okumura C.Y."/>
            <person name="Schneider R."/>
            <person name="Smith A.J."/>
            <person name="Vanacova S."/>
            <person name="Villalvazo M."/>
            <person name="Haas B.J."/>
            <person name="Pertea M."/>
            <person name="Feldblyum T.V."/>
            <person name="Utterback T.R."/>
            <person name="Shu C.L."/>
            <person name="Osoegawa K."/>
            <person name="de Jong P.J."/>
            <person name="Hrdy I."/>
            <person name="Horvathova L."/>
            <person name="Zubacova Z."/>
            <person name="Dolezal P."/>
            <person name="Malik S.B."/>
            <person name="Logsdon J.M. Jr."/>
            <person name="Henze K."/>
            <person name="Gupta A."/>
            <person name="Wang C.C."/>
            <person name="Dunne R.L."/>
            <person name="Upcroft J.A."/>
            <person name="Upcroft P."/>
            <person name="White O."/>
            <person name="Salzberg S.L."/>
            <person name="Tang P."/>
            <person name="Chiu C.-H."/>
            <person name="Lee Y.-S."/>
            <person name="Embley T.M."/>
            <person name="Coombs G.H."/>
            <person name="Mottram J.C."/>
            <person name="Tachezy J."/>
            <person name="Fraser-Liggett C.M."/>
            <person name="Johnson P.J."/>
        </authorList>
    </citation>
    <scope>NUCLEOTIDE SEQUENCE [LARGE SCALE GENOMIC DNA]</scope>
    <source>
        <strain evidence="2">G3</strain>
    </source>
</reference>
<accession>A2DLA0</accession>
<feature type="coiled-coil region" evidence="1">
    <location>
        <begin position="384"/>
        <end position="453"/>
    </location>
</feature>
<dbReference type="Proteomes" id="UP000001542">
    <property type="component" value="Unassembled WGS sequence"/>
</dbReference>
<dbReference type="AlphaFoldDB" id="A2DLA0"/>
<proteinExistence type="predicted"/>
<dbReference type="SMR" id="A2DLA0"/>
<reference evidence="2" key="1">
    <citation type="submission" date="2006-10" db="EMBL/GenBank/DDBJ databases">
        <authorList>
            <person name="Amadeo P."/>
            <person name="Zhao Q."/>
            <person name="Wortman J."/>
            <person name="Fraser-Liggett C."/>
            <person name="Carlton J."/>
        </authorList>
    </citation>
    <scope>NUCLEOTIDE SEQUENCE</scope>
    <source>
        <strain evidence="2">G3</strain>
    </source>
</reference>
<dbReference type="OrthoDB" id="10656245at2759"/>
<feature type="coiled-coil region" evidence="1">
    <location>
        <begin position="663"/>
        <end position="690"/>
    </location>
</feature>
<dbReference type="VEuPathDB" id="TrichDB:TVAG_295440"/>
<organism evidence="2 3">
    <name type="scientific">Trichomonas vaginalis (strain ATCC PRA-98 / G3)</name>
    <dbReference type="NCBI Taxonomy" id="412133"/>
    <lineage>
        <taxon>Eukaryota</taxon>
        <taxon>Metamonada</taxon>
        <taxon>Parabasalia</taxon>
        <taxon>Trichomonadida</taxon>
        <taxon>Trichomonadidae</taxon>
        <taxon>Trichomonas</taxon>
    </lineage>
</organism>
<sequence length="966" mass="110502">MRASLTRPILTTQKVPESARASTSQQLTPAQLSYNPSPEDLTLISTIKNQFEGIVAKSMKVIEENETIYGIQTTYQDVVKQTLNSYQIFYNAANTYFQKHQTLRLTAVTNQVISSASCRIPSQNFGKDWKTFSKQIDLLADSHPPPHISEIQIRFQSIISAIEIINTSNSRRRYPSLTLNGCVGSILNLNSSLKQKITDLFLQPIFPKFEGNVLKSYIDEMLTYKQVLTDAFSNEFVQSGIMPCDLSRIRGNIFNDVDDIVNLIKSSFVFPDEMKEIQSEKNNLDKNLISVFQKLSIPFAVVKPLNPLVPTKKPAEETEEEKDKKPVQVSEEAELLQFIINQIGDITGNAFSETKRDAVNEIISYYLNQETILAGKITETTNLKNMYDTQKHQSEEEIEMLKQKLEVLTNHYEEMKKELATTTSKFQQYEKKVTENADTMTNLQNQIENLTKLGNPLYLRKHIRRILELENDQSADDELIEKLKELIHQIKTKKCDKCEVKDAKISNIEDKLHEATGNATISPIDAIEYLKNKISSLNSEIEALKQSETELHNDLYGIAVNECQTPRINEQKINSMTVPQVYEHIMHRVKILKRNSVSAEEMAQRMFQEFYEKLNSVIKNFNEITNDEITIPPIGQTDEEKEASIAKLIDILKSLKISIDKKIELHLQKQDELNKEIQRLELELGTIGSKMLNALNIKTDLANNKELVNVAFKALSDIQSPYLEKIDSLEKRVKELSEGVSSIYSRTVSVFKADPNEKSVDIQIQTMHSIFNTLNDRFSEKRVVIENSEKRIEFLRSQISSIVIKMCNAVDGDITQDLNELNDNELIDELFRFTQIMISPTYSDSFLSSDQLMKTLSSVTKYFTEENAGNPLEFIKLIVKRFSDQEKAISLVSNLDPIVESMLRKVSELEKYEKLSDAFLDTRNRLNRFRMKVEKISQVTNLPGLLQVIRSLALLTDMIILANLSE</sequence>
<dbReference type="EMBL" id="DS113214">
    <property type="protein sequence ID" value="EAY18891.1"/>
    <property type="molecule type" value="Genomic_DNA"/>
</dbReference>
<dbReference type="VEuPathDB" id="TrichDB:TVAGG3_0272870"/>